<gene>
    <name evidence="1" type="ORF">R3P38DRAFT_3043170</name>
</gene>
<evidence type="ECO:0000313" key="2">
    <source>
        <dbReference type="Proteomes" id="UP001362999"/>
    </source>
</evidence>
<comment type="caution">
    <text evidence="1">The sequence shown here is derived from an EMBL/GenBank/DDBJ whole genome shotgun (WGS) entry which is preliminary data.</text>
</comment>
<sequence length="287" mass="32335">MEHSYVAIPPTAFVGLSCIYCNKMPEPHDSGIPRLLSRCNRCRRAHHSEHKLFCRTIHSVDTSNDPEAIQQLLRSFGLTPNATTRLDEISVLHRCQIIDLYQRKRPLNKAELYLLSCEPRCLGCAKTDNVLRTEANLSGLKPCPRCMMVFFCDDHRSSEADLHRETSSDNGLASECNLSRQIRLDSEFRLLMPSPHLHMWQFIPRQDIWTSLKGLSWDDTLSAPIRAALPTNTSVEHLASCLRLVSCLASTVMTVLYALEVSLDPTVDSCSTLTIHVTVVTSPKSNF</sequence>
<reference evidence="1 2" key="1">
    <citation type="journal article" date="2024" name="J Genomics">
        <title>Draft genome sequencing and assembly of Favolaschia claudopus CIRM-BRFM 2984 isolated from oak limbs.</title>
        <authorList>
            <person name="Navarro D."/>
            <person name="Drula E."/>
            <person name="Chaduli D."/>
            <person name="Cazenave R."/>
            <person name="Ahrendt S."/>
            <person name="Wang J."/>
            <person name="Lipzen A."/>
            <person name="Daum C."/>
            <person name="Barry K."/>
            <person name="Grigoriev I.V."/>
            <person name="Favel A."/>
            <person name="Rosso M.N."/>
            <person name="Martin F."/>
        </authorList>
    </citation>
    <scope>NUCLEOTIDE SEQUENCE [LARGE SCALE GENOMIC DNA]</scope>
    <source>
        <strain evidence="1 2">CIRM-BRFM 2984</strain>
    </source>
</reference>
<organism evidence="1 2">
    <name type="scientific">Favolaschia claudopus</name>
    <dbReference type="NCBI Taxonomy" id="2862362"/>
    <lineage>
        <taxon>Eukaryota</taxon>
        <taxon>Fungi</taxon>
        <taxon>Dikarya</taxon>
        <taxon>Basidiomycota</taxon>
        <taxon>Agaricomycotina</taxon>
        <taxon>Agaricomycetes</taxon>
        <taxon>Agaricomycetidae</taxon>
        <taxon>Agaricales</taxon>
        <taxon>Marasmiineae</taxon>
        <taxon>Mycenaceae</taxon>
        <taxon>Favolaschia</taxon>
    </lineage>
</organism>
<feature type="non-terminal residue" evidence="1">
    <location>
        <position position="1"/>
    </location>
</feature>
<dbReference type="AlphaFoldDB" id="A0AAW0A9C3"/>
<dbReference type="Proteomes" id="UP001362999">
    <property type="component" value="Unassembled WGS sequence"/>
</dbReference>
<evidence type="ECO:0000313" key="1">
    <source>
        <dbReference type="EMBL" id="KAK7002491.1"/>
    </source>
</evidence>
<dbReference type="EMBL" id="JAWWNJ010000079">
    <property type="protein sequence ID" value="KAK7002491.1"/>
    <property type="molecule type" value="Genomic_DNA"/>
</dbReference>
<accession>A0AAW0A9C3</accession>
<name>A0AAW0A9C3_9AGAR</name>
<protein>
    <submittedName>
        <fullName evidence="1">Uncharacterized protein</fullName>
    </submittedName>
</protein>
<keyword evidence="2" id="KW-1185">Reference proteome</keyword>
<proteinExistence type="predicted"/>